<dbReference type="Proteomes" id="UP001218231">
    <property type="component" value="Chromosome"/>
</dbReference>
<dbReference type="EMBL" id="CP117417">
    <property type="protein sequence ID" value="WCT76176.1"/>
    <property type="molecule type" value="Genomic_DNA"/>
</dbReference>
<evidence type="ECO:0000256" key="2">
    <source>
        <dbReference type="ARBA" id="ARBA00023125"/>
    </source>
</evidence>
<keyword evidence="2" id="KW-0238">DNA-binding</keyword>
<evidence type="ECO:0000259" key="5">
    <source>
        <dbReference type="PROSITE" id="PS50043"/>
    </source>
</evidence>
<evidence type="ECO:0000256" key="4">
    <source>
        <dbReference type="PROSITE-ProRule" id="PRU00169"/>
    </source>
</evidence>
<dbReference type="Gene3D" id="3.40.50.2300">
    <property type="match status" value="1"/>
</dbReference>
<evidence type="ECO:0000259" key="6">
    <source>
        <dbReference type="PROSITE" id="PS50110"/>
    </source>
</evidence>
<dbReference type="SMART" id="SM00421">
    <property type="entry name" value="HTH_LUXR"/>
    <property type="match status" value="1"/>
</dbReference>
<dbReference type="SMART" id="SM00448">
    <property type="entry name" value="REC"/>
    <property type="match status" value="1"/>
</dbReference>
<sequence>MPERSGRETSNIVFNNRVAYVVDSDASYRRRFALALRHQGLETRAFAGGVDLIEEAPHLPAGCVLLAVRAGEGDGLDTIRALLAQRSDMPVIVMRVDPTIREAVQALRAGAVDCLTIPCPMAKVRLALDYAYEILPAKVAHQQFIGEAAALRAHLTPREEDVLKRIVAGMTNRQIADDLKIGVRTVEMHRGNIMQKLRMDNLVALIRFATLAGIAGADEDAA</sequence>
<dbReference type="PROSITE" id="PS00622">
    <property type="entry name" value="HTH_LUXR_1"/>
    <property type="match status" value="1"/>
</dbReference>
<organism evidence="7 8">
    <name type="scientific">Novosphingobium humi</name>
    <dbReference type="NCBI Taxonomy" id="2282397"/>
    <lineage>
        <taxon>Bacteria</taxon>
        <taxon>Pseudomonadati</taxon>
        <taxon>Pseudomonadota</taxon>
        <taxon>Alphaproteobacteria</taxon>
        <taxon>Sphingomonadales</taxon>
        <taxon>Sphingomonadaceae</taxon>
        <taxon>Novosphingobium</taxon>
    </lineage>
</organism>
<feature type="domain" description="HTH luxR-type" evidence="5">
    <location>
        <begin position="148"/>
        <end position="213"/>
    </location>
</feature>
<accession>A0ABY7TT72</accession>
<keyword evidence="8" id="KW-1185">Reference proteome</keyword>
<proteinExistence type="predicted"/>
<dbReference type="InterPro" id="IPR011006">
    <property type="entry name" value="CheY-like_superfamily"/>
</dbReference>
<evidence type="ECO:0000256" key="3">
    <source>
        <dbReference type="ARBA" id="ARBA00023163"/>
    </source>
</evidence>
<dbReference type="RefSeq" id="WP_273616627.1">
    <property type="nucleotide sequence ID" value="NZ_CP117417.1"/>
</dbReference>
<dbReference type="InterPro" id="IPR000792">
    <property type="entry name" value="Tscrpt_reg_LuxR_C"/>
</dbReference>
<dbReference type="Pfam" id="PF00196">
    <property type="entry name" value="GerE"/>
    <property type="match status" value="1"/>
</dbReference>
<dbReference type="Gene3D" id="1.10.10.10">
    <property type="entry name" value="Winged helix-like DNA-binding domain superfamily/Winged helix DNA-binding domain"/>
    <property type="match status" value="1"/>
</dbReference>
<dbReference type="PROSITE" id="PS50110">
    <property type="entry name" value="RESPONSE_REGULATORY"/>
    <property type="match status" value="1"/>
</dbReference>
<reference evidence="7 8" key="1">
    <citation type="submission" date="2023-02" db="EMBL/GenBank/DDBJ databases">
        <title>Genome sequence of Novosphingobium humi KACC 19094.</title>
        <authorList>
            <person name="Kim S."/>
            <person name="Heo J."/>
            <person name="Kwon S.-W."/>
        </authorList>
    </citation>
    <scope>NUCLEOTIDE SEQUENCE [LARGE SCALE GENOMIC DNA]</scope>
    <source>
        <strain evidence="7 8">KACC 19094</strain>
    </source>
</reference>
<keyword evidence="3" id="KW-0804">Transcription</keyword>
<dbReference type="PROSITE" id="PS50043">
    <property type="entry name" value="HTH_LUXR_2"/>
    <property type="match status" value="1"/>
</dbReference>
<dbReference type="PANTHER" id="PTHR44688:SF16">
    <property type="entry name" value="DNA-BINDING TRANSCRIPTIONAL ACTIVATOR DEVR_DOSR"/>
    <property type="match status" value="1"/>
</dbReference>
<dbReference type="InterPro" id="IPR001789">
    <property type="entry name" value="Sig_transdc_resp-reg_receiver"/>
</dbReference>
<keyword evidence="1" id="KW-0805">Transcription regulation</keyword>
<dbReference type="CDD" id="cd06170">
    <property type="entry name" value="LuxR_C_like"/>
    <property type="match status" value="1"/>
</dbReference>
<evidence type="ECO:0000313" key="8">
    <source>
        <dbReference type="Proteomes" id="UP001218231"/>
    </source>
</evidence>
<dbReference type="Pfam" id="PF00072">
    <property type="entry name" value="Response_reg"/>
    <property type="match status" value="1"/>
</dbReference>
<dbReference type="SUPFAM" id="SSF52172">
    <property type="entry name" value="CheY-like"/>
    <property type="match status" value="1"/>
</dbReference>
<feature type="domain" description="Response regulatory" evidence="6">
    <location>
        <begin position="18"/>
        <end position="132"/>
    </location>
</feature>
<dbReference type="PRINTS" id="PR00038">
    <property type="entry name" value="HTHLUXR"/>
</dbReference>
<evidence type="ECO:0000256" key="1">
    <source>
        <dbReference type="ARBA" id="ARBA00023015"/>
    </source>
</evidence>
<dbReference type="InterPro" id="IPR016032">
    <property type="entry name" value="Sig_transdc_resp-reg_C-effctor"/>
</dbReference>
<evidence type="ECO:0000313" key="7">
    <source>
        <dbReference type="EMBL" id="WCT76176.1"/>
    </source>
</evidence>
<comment type="caution">
    <text evidence="4">Lacks conserved residue(s) required for the propagation of feature annotation.</text>
</comment>
<gene>
    <name evidence="7" type="ORF">PQ457_09450</name>
</gene>
<dbReference type="PANTHER" id="PTHR44688">
    <property type="entry name" value="DNA-BINDING TRANSCRIPTIONAL ACTIVATOR DEVR_DOSR"/>
    <property type="match status" value="1"/>
</dbReference>
<protein>
    <submittedName>
        <fullName evidence="7">LuxR C-terminal-related transcriptional regulator</fullName>
    </submittedName>
</protein>
<dbReference type="SUPFAM" id="SSF46894">
    <property type="entry name" value="C-terminal effector domain of the bipartite response regulators"/>
    <property type="match status" value="1"/>
</dbReference>
<name>A0ABY7TT72_9SPHN</name>
<dbReference type="InterPro" id="IPR036388">
    <property type="entry name" value="WH-like_DNA-bd_sf"/>
</dbReference>